<name>A0ABY7XSP5_MICLT</name>
<feature type="compositionally biased region" description="Acidic residues" evidence="1">
    <location>
        <begin position="36"/>
        <end position="54"/>
    </location>
</feature>
<dbReference type="RefSeq" id="WP_282214296.1">
    <property type="nucleotide sequence ID" value="NZ_BAAAUN010000001.1"/>
</dbReference>
<proteinExistence type="predicted"/>
<reference evidence="2 3" key="1">
    <citation type="submission" date="2021-06" db="EMBL/GenBank/DDBJ databases">
        <title>Genome-based taxonomic framework of Microbacterium strains isolated from marine environment, the description of four new species and reclassification of four preexisting species.</title>
        <authorList>
            <person name="Lee S.D."/>
            <person name="Kim S.-M."/>
            <person name="Byeon Y.-S."/>
            <person name="Yang H.L."/>
            <person name="Kim I.S."/>
        </authorList>
    </citation>
    <scope>NUCLEOTIDE SEQUENCE [LARGE SCALE GENOMIC DNA]</scope>
    <source>
        <strain evidence="2 3">KACC 14465</strain>
    </source>
</reference>
<sequence>MSDPQSTPDDRPEVDAVGVDPDFVTNDHDPDASSPVEEEEASEDDEEVDVADLP</sequence>
<organism evidence="2 3">
    <name type="scientific">Microbacterium luteolum</name>
    <name type="common">Aureobacterium luteolum</name>
    <dbReference type="NCBI Taxonomy" id="69367"/>
    <lineage>
        <taxon>Bacteria</taxon>
        <taxon>Bacillati</taxon>
        <taxon>Actinomycetota</taxon>
        <taxon>Actinomycetes</taxon>
        <taxon>Micrococcales</taxon>
        <taxon>Microbacteriaceae</taxon>
        <taxon>Microbacterium</taxon>
    </lineage>
</organism>
<dbReference type="EMBL" id="CP078075">
    <property type="protein sequence ID" value="WDM44163.1"/>
    <property type="molecule type" value="Genomic_DNA"/>
</dbReference>
<evidence type="ECO:0000313" key="2">
    <source>
        <dbReference type="EMBL" id="WDM44163.1"/>
    </source>
</evidence>
<dbReference type="Proteomes" id="UP001215097">
    <property type="component" value="Chromosome"/>
</dbReference>
<gene>
    <name evidence="2" type="ORF">KV395_13305</name>
</gene>
<keyword evidence="3" id="KW-1185">Reference proteome</keyword>
<accession>A0ABY7XSP5</accession>
<evidence type="ECO:0000313" key="3">
    <source>
        <dbReference type="Proteomes" id="UP001215097"/>
    </source>
</evidence>
<feature type="region of interest" description="Disordered" evidence="1">
    <location>
        <begin position="1"/>
        <end position="54"/>
    </location>
</feature>
<protein>
    <submittedName>
        <fullName evidence="2">Uncharacterized protein</fullName>
    </submittedName>
</protein>
<evidence type="ECO:0000256" key="1">
    <source>
        <dbReference type="SAM" id="MobiDB-lite"/>
    </source>
</evidence>